<evidence type="ECO:0000256" key="3">
    <source>
        <dbReference type="RuleBase" id="RU361153"/>
    </source>
</evidence>
<accession>A0A1E3AGJ6</accession>
<evidence type="ECO:0000313" key="5">
    <source>
        <dbReference type="EMBL" id="ODM07863.1"/>
    </source>
</evidence>
<dbReference type="GO" id="GO:0004553">
    <property type="term" value="F:hydrolase activity, hydrolyzing O-glycosyl compounds"/>
    <property type="evidence" value="ECO:0007669"/>
    <property type="project" value="InterPro"/>
</dbReference>
<dbReference type="Gene3D" id="3.20.20.80">
    <property type="entry name" value="Glycosidases"/>
    <property type="match status" value="1"/>
</dbReference>
<keyword evidence="1 3" id="KW-0378">Hydrolase</keyword>
<proteinExistence type="inferred from homology"/>
<dbReference type="InterPro" id="IPR017853">
    <property type="entry name" value="GH"/>
</dbReference>
<sequence>MGNRWSKEKINAWYEERPWLMGCNYVPAVTLHNTELWQDDTREEVLASVKEELKLLRETGLNSVRMFMPFHAWYFERERFFGKLDELLDLLEKFGVTLMPVLFNDCAPFERPDPVFPDRMSEGWQPYDIGHHGGKAENPFTGEKRKTGWILFDEEEWREPQYTYAKEMISRYARDPRIIIWDLWNEPGNSNRHSLSMGHLERVFEIARAIDPDQPLTAAPWSYPEGYGVSEEAQLEPIQKRAVELSDIVSFHQYENFERVRQAVNGLSKEGRPLINTEWLNRILDNNISELLPYFYENRIGSYHWGLVAGKSQFYLPWDYLREEEGLDLTLWQHDLYHEDFTAYDEKEIALFQKFGKKE</sequence>
<dbReference type="AlphaFoldDB" id="A0A1E3AGJ6"/>
<dbReference type="InterPro" id="IPR001547">
    <property type="entry name" value="Glyco_hydro_5"/>
</dbReference>
<dbReference type="RefSeq" id="WP_069158823.1">
    <property type="nucleotide sequence ID" value="NZ_DBFYTC010000070.1"/>
</dbReference>
<comment type="caution">
    <text evidence="5">The sequence shown here is derived from an EMBL/GenBank/DDBJ whole genome shotgun (WGS) entry which is preliminary data.</text>
</comment>
<protein>
    <submittedName>
        <fullName evidence="5">Sugar-binding cellulase-like protein</fullName>
    </submittedName>
</protein>
<evidence type="ECO:0000256" key="2">
    <source>
        <dbReference type="ARBA" id="ARBA00023295"/>
    </source>
</evidence>
<dbReference type="PATRIC" id="fig|1432052.3.peg.5745"/>
<name>A0A1E3AGJ6_9FIRM</name>
<dbReference type="GeneID" id="93305138"/>
<comment type="similarity">
    <text evidence="3">Belongs to the glycosyl hydrolase 5 (cellulase A) family.</text>
</comment>
<gene>
    <name evidence="5" type="ORF">BEH84_05186</name>
</gene>
<dbReference type="EMBL" id="MCGI01000006">
    <property type="protein sequence ID" value="ODM07863.1"/>
    <property type="molecule type" value="Genomic_DNA"/>
</dbReference>
<dbReference type="Pfam" id="PF00150">
    <property type="entry name" value="Cellulase"/>
    <property type="match status" value="1"/>
</dbReference>
<evidence type="ECO:0000259" key="4">
    <source>
        <dbReference type="Pfam" id="PF00150"/>
    </source>
</evidence>
<dbReference type="SUPFAM" id="SSF51445">
    <property type="entry name" value="(Trans)glycosidases"/>
    <property type="match status" value="1"/>
</dbReference>
<evidence type="ECO:0000256" key="1">
    <source>
        <dbReference type="ARBA" id="ARBA00022801"/>
    </source>
</evidence>
<feature type="domain" description="Glycoside hydrolase family 5" evidence="4">
    <location>
        <begin position="163"/>
        <end position="282"/>
    </location>
</feature>
<keyword evidence="2 3" id="KW-0326">Glycosidase</keyword>
<dbReference type="Proteomes" id="UP000095003">
    <property type="component" value="Unassembled WGS sequence"/>
</dbReference>
<evidence type="ECO:0000313" key="6">
    <source>
        <dbReference type="Proteomes" id="UP000095003"/>
    </source>
</evidence>
<reference evidence="5 6" key="1">
    <citation type="submission" date="2016-07" db="EMBL/GenBank/DDBJ databases">
        <title>Characterization of isolates of Eisenbergiella tayi derived from blood cultures, using whole genome sequencing.</title>
        <authorList>
            <person name="Burdz T."/>
            <person name="Wiebe D."/>
            <person name="Huynh C."/>
            <person name="Bernard K."/>
        </authorList>
    </citation>
    <scope>NUCLEOTIDE SEQUENCE [LARGE SCALE GENOMIC DNA]</scope>
    <source>
        <strain evidence="5 6">NML 120489</strain>
    </source>
</reference>
<dbReference type="GO" id="GO:0000272">
    <property type="term" value="P:polysaccharide catabolic process"/>
    <property type="evidence" value="ECO:0007669"/>
    <property type="project" value="InterPro"/>
</dbReference>
<organism evidence="5 6">
    <name type="scientific">Eisenbergiella tayi</name>
    <dbReference type="NCBI Taxonomy" id="1432052"/>
    <lineage>
        <taxon>Bacteria</taxon>
        <taxon>Bacillati</taxon>
        <taxon>Bacillota</taxon>
        <taxon>Clostridia</taxon>
        <taxon>Lachnospirales</taxon>
        <taxon>Lachnospiraceae</taxon>
        <taxon>Eisenbergiella</taxon>
    </lineage>
</organism>